<feature type="non-terminal residue" evidence="2">
    <location>
        <position position="99"/>
    </location>
</feature>
<organism evidence="2 3">
    <name type="scientific">Nesidiocoris tenuis</name>
    <dbReference type="NCBI Taxonomy" id="355587"/>
    <lineage>
        <taxon>Eukaryota</taxon>
        <taxon>Metazoa</taxon>
        <taxon>Ecdysozoa</taxon>
        <taxon>Arthropoda</taxon>
        <taxon>Hexapoda</taxon>
        <taxon>Insecta</taxon>
        <taxon>Pterygota</taxon>
        <taxon>Neoptera</taxon>
        <taxon>Paraneoptera</taxon>
        <taxon>Hemiptera</taxon>
        <taxon>Heteroptera</taxon>
        <taxon>Panheteroptera</taxon>
        <taxon>Cimicomorpha</taxon>
        <taxon>Miridae</taxon>
        <taxon>Dicyphina</taxon>
        <taxon>Nesidiocoris</taxon>
    </lineage>
</organism>
<reference evidence="2 3" key="1">
    <citation type="submission" date="2020-02" db="EMBL/GenBank/DDBJ databases">
        <authorList>
            <person name="Ferguson B K."/>
        </authorList>
    </citation>
    <scope>NUCLEOTIDE SEQUENCE [LARGE SCALE GENOMIC DNA]</scope>
</reference>
<protein>
    <submittedName>
        <fullName evidence="2">Uncharacterized protein</fullName>
    </submittedName>
</protein>
<dbReference type="OrthoDB" id="10622078at2759"/>
<name>A0A6H5GQZ6_9HEMI</name>
<feature type="region of interest" description="Disordered" evidence="1">
    <location>
        <begin position="25"/>
        <end position="50"/>
    </location>
</feature>
<gene>
    <name evidence="2" type="ORF">NTEN_LOCUS10338</name>
</gene>
<dbReference type="Proteomes" id="UP000479000">
    <property type="component" value="Unassembled WGS sequence"/>
</dbReference>
<accession>A0A6H5GQZ6</accession>
<evidence type="ECO:0000313" key="2">
    <source>
        <dbReference type="EMBL" id="CAB0004861.1"/>
    </source>
</evidence>
<keyword evidence="3" id="KW-1185">Reference proteome</keyword>
<dbReference type="EMBL" id="CADCXU010015426">
    <property type="protein sequence ID" value="CAB0004861.1"/>
    <property type="molecule type" value="Genomic_DNA"/>
</dbReference>
<proteinExistence type="predicted"/>
<evidence type="ECO:0000313" key="3">
    <source>
        <dbReference type="Proteomes" id="UP000479000"/>
    </source>
</evidence>
<dbReference type="AlphaFoldDB" id="A0A6H5GQZ6"/>
<sequence>MNHLDQEIDDISLEEDLNEEMFFEQNPDEFSDPDVSTRQNPPTHPELESEALRVQAAKSSDEVFVRYLEEFKQQMEAGFGQLANKIQDLDRKYLDLSQQ</sequence>
<evidence type="ECO:0000256" key="1">
    <source>
        <dbReference type="SAM" id="MobiDB-lite"/>
    </source>
</evidence>